<dbReference type="PANTHER" id="PTHR23295">
    <property type="entry name" value="NUCLEAR RECEPTOR COACTIVATOR 5-RELATED"/>
    <property type="match status" value="1"/>
</dbReference>
<feature type="compositionally biased region" description="Gly residues" evidence="2">
    <location>
        <begin position="111"/>
        <end position="122"/>
    </location>
</feature>
<feature type="domain" description="RRM" evidence="3">
    <location>
        <begin position="22"/>
        <end position="93"/>
    </location>
</feature>
<dbReference type="STRING" id="307972.A0A2G8LEJ7"/>
<protein>
    <submittedName>
        <fullName evidence="4">Putative nuclear receptor coactivator 5 isoform X2</fullName>
    </submittedName>
</protein>
<evidence type="ECO:0000313" key="4">
    <source>
        <dbReference type="EMBL" id="PIK58694.1"/>
    </source>
</evidence>
<keyword evidence="4" id="KW-0675">Receptor</keyword>
<organism evidence="4 5">
    <name type="scientific">Stichopus japonicus</name>
    <name type="common">Sea cucumber</name>
    <dbReference type="NCBI Taxonomy" id="307972"/>
    <lineage>
        <taxon>Eukaryota</taxon>
        <taxon>Metazoa</taxon>
        <taxon>Echinodermata</taxon>
        <taxon>Eleutherozoa</taxon>
        <taxon>Echinozoa</taxon>
        <taxon>Holothuroidea</taxon>
        <taxon>Aspidochirotacea</taxon>
        <taxon>Aspidochirotida</taxon>
        <taxon>Stichopodidae</taxon>
        <taxon>Apostichopus</taxon>
    </lineage>
</organism>
<keyword evidence="5" id="KW-1185">Reference proteome</keyword>
<dbReference type="InterPro" id="IPR035979">
    <property type="entry name" value="RBD_domain_sf"/>
</dbReference>
<dbReference type="InterPro" id="IPR012677">
    <property type="entry name" value="Nucleotide-bd_a/b_plait_sf"/>
</dbReference>
<dbReference type="InterPro" id="IPR000504">
    <property type="entry name" value="RRM_dom"/>
</dbReference>
<dbReference type="OrthoDB" id="79941at2759"/>
<dbReference type="SUPFAM" id="SSF54928">
    <property type="entry name" value="RNA-binding domain, RBD"/>
    <property type="match status" value="1"/>
</dbReference>
<dbReference type="EMBL" id="MRZV01000105">
    <property type="protein sequence ID" value="PIK58694.1"/>
    <property type="molecule type" value="Genomic_DNA"/>
</dbReference>
<evidence type="ECO:0000259" key="3">
    <source>
        <dbReference type="PROSITE" id="PS50102"/>
    </source>
</evidence>
<feature type="region of interest" description="Disordered" evidence="2">
    <location>
        <begin position="91"/>
        <end position="135"/>
    </location>
</feature>
<keyword evidence="1" id="KW-0694">RNA-binding</keyword>
<comment type="caution">
    <text evidence="4">The sequence shown here is derived from an EMBL/GenBank/DDBJ whole genome shotgun (WGS) entry which is preliminary data.</text>
</comment>
<dbReference type="Gene3D" id="3.30.70.330">
    <property type="match status" value="1"/>
</dbReference>
<gene>
    <name evidence="4" type="ORF">BSL78_04377</name>
</gene>
<feature type="compositionally biased region" description="Basic and acidic residues" evidence="2">
    <location>
        <begin position="123"/>
        <end position="135"/>
    </location>
</feature>
<dbReference type="Proteomes" id="UP000230750">
    <property type="component" value="Unassembled WGS sequence"/>
</dbReference>
<dbReference type="AlphaFoldDB" id="A0A2G8LEJ7"/>
<dbReference type="PANTHER" id="PTHR23295:SF6">
    <property type="entry name" value="NEOSIN, ISOFORM A"/>
    <property type="match status" value="1"/>
</dbReference>
<accession>A0A2G8LEJ7</accession>
<dbReference type="SMART" id="SM00360">
    <property type="entry name" value="RRM"/>
    <property type="match status" value="1"/>
</dbReference>
<dbReference type="GO" id="GO:0003723">
    <property type="term" value="F:RNA binding"/>
    <property type="evidence" value="ECO:0007669"/>
    <property type="project" value="UniProtKB-UniRule"/>
</dbReference>
<evidence type="ECO:0000313" key="5">
    <source>
        <dbReference type="Proteomes" id="UP000230750"/>
    </source>
</evidence>
<evidence type="ECO:0000256" key="2">
    <source>
        <dbReference type="SAM" id="MobiDB-lite"/>
    </source>
</evidence>
<dbReference type="InterPro" id="IPR052600">
    <property type="entry name" value="Nuc_rcpt_coact/corep"/>
</dbReference>
<dbReference type="Pfam" id="PF00076">
    <property type="entry name" value="RRM_1"/>
    <property type="match status" value="1"/>
</dbReference>
<dbReference type="PROSITE" id="PS50102">
    <property type="entry name" value="RRM"/>
    <property type="match status" value="1"/>
</dbReference>
<reference evidence="4 5" key="1">
    <citation type="journal article" date="2017" name="PLoS Biol.">
        <title>The sea cucumber genome provides insights into morphological evolution and visceral regeneration.</title>
        <authorList>
            <person name="Zhang X."/>
            <person name="Sun L."/>
            <person name="Yuan J."/>
            <person name="Sun Y."/>
            <person name="Gao Y."/>
            <person name="Zhang L."/>
            <person name="Li S."/>
            <person name="Dai H."/>
            <person name="Hamel J.F."/>
            <person name="Liu C."/>
            <person name="Yu Y."/>
            <person name="Liu S."/>
            <person name="Lin W."/>
            <person name="Guo K."/>
            <person name="Jin S."/>
            <person name="Xu P."/>
            <person name="Storey K.B."/>
            <person name="Huan P."/>
            <person name="Zhang T."/>
            <person name="Zhou Y."/>
            <person name="Zhang J."/>
            <person name="Lin C."/>
            <person name="Li X."/>
            <person name="Xing L."/>
            <person name="Huo D."/>
            <person name="Sun M."/>
            <person name="Wang L."/>
            <person name="Mercier A."/>
            <person name="Li F."/>
            <person name="Yang H."/>
            <person name="Xiang J."/>
        </authorList>
    </citation>
    <scope>NUCLEOTIDE SEQUENCE [LARGE SCALE GENOMIC DNA]</scope>
    <source>
        <strain evidence="4">Shaxun</strain>
        <tissue evidence="4">Muscle</tissue>
    </source>
</reference>
<name>A0A2G8LEJ7_STIJA</name>
<sequence length="183" mass="21004">MADNGLKKDDDNKKGSILNMSSRIFVANVPPEKITNKQMRERFEKYGRVLDVYIGKSFAFVQFDNAEDADTAIKGESGSFIEENRIECSLARKQPRSVRPPEAGKGDSGAYRGGPSGYGSLGRGRERSPVRGFDDRFEQRRYDDLDRYPLREFRDDPYRRDDPFYRELAEREAFLRNKGCGPI</sequence>
<proteinExistence type="predicted"/>
<evidence type="ECO:0000256" key="1">
    <source>
        <dbReference type="PROSITE-ProRule" id="PRU00176"/>
    </source>
</evidence>